<protein>
    <submittedName>
        <fullName evidence="1">Uncharacterized protein</fullName>
    </submittedName>
</protein>
<evidence type="ECO:0000313" key="1">
    <source>
        <dbReference type="EMBL" id="TDZ73103.1"/>
    </source>
</evidence>
<evidence type="ECO:0000313" key="2">
    <source>
        <dbReference type="Proteomes" id="UP000295703"/>
    </source>
</evidence>
<name>A0A4R8RWD5_COLTR</name>
<sequence length="150" mass="16797">MATGIGSEWEFAEVWDVVEFDVKSIDSSTTANRPPSESESFTTAVEDIIKPEDPVVLPPLRPVTAAVKPYPLFFTGERARPRFSHPLPEIPELDTMPGLTQKAPVPVKNNVFLWTKNVGWPKGADNVRVRVDRRVVPCEMDRDDKQARAV</sequence>
<dbReference type="EMBL" id="RYZW01000007">
    <property type="protein sequence ID" value="TDZ73103.1"/>
    <property type="molecule type" value="Genomic_DNA"/>
</dbReference>
<reference evidence="1 2" key="1">
    <citation type="submission" date="2018-12" db="EMBL/GenBank/DDBJ databases">
        <title>Genome sequence and assembly of Colletotrichum trifolii.</title>
        <authorList>
            <person name="Gan P."/>
            <person name="Shirasu K."/>
        </authorList>
    </citation>
    <scope>NUCLEOTIDE SEQUENCE [LARGE SCALE GENOMIC DNA]</scope>
    <source>
        <strain evidence="1 2">543-2</strain>
    </source>
</reference>
<proteinExistence type="predicted"/>
<gene>
    <name evidence="1" type="ORF">CTRI78_v001307</name>
</gene>
<comment type="caution">
    <text evidence="1">The sequence shown here is derived from an EMBL/GenBank/DDBJ whole genome shotgun (WGS) entry which is preliminary data.</text>
</comment>
<accession>A0A4R8RWD5</accession>
<organism evidence="1 2">
    <name type="scientific">Colletotrichum trifolii</name>
    <dbReference type="NCBI Taxonomy" id="5466"/>
    <lineage>
        <taxon>Eukaryota</taxon>
        <taxon>Fungi</taxon>
        <taxon>Dikarya</taxon>
        <taxon>Ascomycota</taxon>
        <taxon>Pezizomycotina</taxon>
        <taxon>Sordariomycetes</taxon>
        <taxon>Hypocreomycetidae</taxon>
        <taxon>Glomerellales</taxon>
        <taxon>Glomerellaceae</taxon>
        <taxon>Colletotrichum</taxon>
        <taxon>Colletotrichum orbiculare species complex</taxon>
    </lineage>
</organism>
<keyword evidence="2" id="KW-1185">Reference proteome</keyword>
<dbReference type="AlphaFoldDB" id="A0A4R8RWD5"/>
<dbReference type="Proteomes" id="UP000295703">
    <property type="component" value="Unassembled WGS sequence"/>
</dbReference>